<comment type="subcellular location">
    <subcellularLocation>
        <location evidence="1">Cell membrane</location>
        <topology evidence="1">Multi-pass membrane protein</topology>
    </subcellularLocation>
</comment>
<feature type="transmembrane region" description="Helical" evidence="7">
    <location>
        <begin position="139"/>
        <end position="161"/>
    </location>
</feature>
<evidence type="ECO:0000313" key="8">
    <source>
        <dbReference type="EMBL" id="NMO94433.1"/>
    </source>
</evidence>
<reference evidence="8 9" key="1">
    <citation type="submission" date="2020-04" db="EMBL/GenBank/DDBJ databases">
        <title>Paenibacillus algicola sp. nov., a novel marine bacterium producing alginate lyase.</title>
        <authorList>
            <person name="Huang H."/>
        </authorList>
    </citation>
    <scope>NUCLEOTIDE SEQUENCE [LARGE SCALE GENOMIC DNA]</scope>
    <source>
        <strain evidence="8 9">L7-75</strain>
    </source>
</reference>
<evidence type="ECO:0000256" key="7">
    <source>
        <dbReference type="SAM" id="Phobius"/>
    </source>
</evidence>
<sequence length="350" mass="37366">MQRIVKHRVLQSLSAVRLRPSFRKQALHTAGGILFTAVLALLGLMLSVVPGLRILGPLTWTILLAALFRQLWGYPDLLRSGIQFSSKKLLRYAIVLYGLKLNMSILFSQGPGLLLRDAAAVIFAIGVTLFIAKRLKADFSLSLLLGIGTGVCGAAAIAAAAPILKARDEDTALGAGMIAFVGTLFAVIYTILLPLLPLSPQEYGMWAGISLHELAQVALAAAPAGEDALTVSLLAKLGRVFLLIPLCFVLVILMRRRGASGSGDTRPAFPWFLVGFTALSLAGSFEMGDEPLLSGQFKESASMTASFLLAMAMAGLGLQIHLKTLSKAWRPLLAMTLSSILLSLLALWMV</sequence>
<feature type="transmembrane region" description="Helical" evidence="7">
    <location>
        <begin position="300"/>
        <end position="320"/>
    </location>
</feature>
<feature type="transmembrane region" description="Helical" evidence="7">
    <location>
        <begin position="332"/>
        <end position="349"/>
    </location>
</feature>
<dbReference type="Pfam" id="PF03601">
    <property type="entry name" value="Cons_hypoth698"/>
    <property type="match status" value="1"/>
</dbReference>
<keyword evidence="6 7" id="KW-0472">Membrane</keyword>
<evidence type="ECO:0000313" key="9">
    <source>
        <dbReference type="Proteomes" id="UP000565468"/>
    </source>
</evidence>
<feature type="transmembrane region" description="Helical" evidence="7">
    <location>
        <begin position="113"/>
        <end position="132"/>
    </location>
</feature>
<gene>
    <name evidence="8" type="ORF">HII30_01360</name>
</gene>
<dbReference type="AlphaFoldDB" id="A0A848M3L7"/>
<accession>A0A848M3L7</accession>
<keyword evidence="9" id="KW-1185">Reference proteome</keyword>
<keyword evidence="4 7" id="KW-0812">Transmembrane</keyword>
<evidence type="ECO:0000256" key="5">
    <source>
        <dbReference type="ARBA" id="ARBA00022989"/>
    </source>
</evidence>
<organism evidence="8 9">
    <name type="scientific">Paenibacillus lemnae</name>
    <dbReference type="NCBI Taxonomy" id="1330551"/>
    <lineage>
        <taxon>Bacteria</taxon>
        <taxon>Bacillati</taxon>
        <taxon>Bacillota</taxon>
        <taxon>Bacilli</taxon>
        <taxon>Bacillales</taxon>
        <taxon>Paenibacillaceae</taxon>
        <taxon>Paenibacillus</taxon>
    </lineage>
</organism>
<dbReference type="RefSeq" id="WP_169503124.1">
    <property type="nucleotide sequence ID" value="NZ_JABBPN010000001.1"/>
</dbReference>
<feature type="transmembrane region" description="Helical" evidence="7">
    <location>
        <begin position="52"/>
        <end position="68"/>
    </location>
</feature>
<dbReference type="PANTHER" id="PTHR30106:SF2">
    <property type="entry name" value="UPF0324 INNER MEMBRANE PROTEIN YEIH"/>
    <property type="match status" value="1"/>
</dbReference>
<dbReference type="GO" id="GO:0005886">
    <property type="term" value="C:plasma membrane"/>
    <property type="evidence" value="ECO:0007669"/>
    <property type="project" value="UniProtKB-SubCell"/>
</dbReference>
<feature type="transmembrane region" description="Helical" evidence="7">
    <location>
        <begin position="26"/>
        <end position="46"/>
    </location>
</feature>
<evidence type="ECO:0000256" key="3">
    <source>
        <dbReference type="ARBA" id="ARBA00022475"/>
    </source>
</evidence>
<name>A0A848M3L7_PAELE</name>
<keyword evidence="5 7" id="KW-1133">Transmembrane helix</keyword>
<dbReference type="InterPro" id="IPR018383">
    <property type="entry name" value="UPF0324_pro"/>
</dbReference>
<evidence type="ECO:0000256" key="2">
    <source>
        <dbReference type="ARBA" id="ARBA00007977"/>
    </source>
</evidence>
<protein>
    <submittedName>
        <fullName evidence="8">Putative sulfate exporter family transporter</fullName>
    </submittedName>
</protein>
<feature type="transmembrane region" description="Helical" evidence="7">
    <location>
        <begin position="237"/>
        <end position="256"/>
    </location>
</feature>
<comment type="caution">
    <text evidence="8">The sequence shown here is derived from an EMBL/GenBank/DDBJ whole genome shotgun (WGS) entry which is preliminary data.</text>
</comment>
<evidence type="ECO:0000256" key="1">
    <source>
        <dbReference type="ARBA" id="ARBA00004651"/>
    </source>
</evidence>
<evidence type="ECO:0000256" key="4">
    <source>
        <dbReference type="ARBA" id="ARBA00022692"/>
    </source>
</evidence>
<dbReference type="EMBL" id="JABBPN010000001">
    <property type="protein sequence ID" value="NMO94433.1"/>
    <property type="molecule type" value="Genomic_DNA"/>
</dbReference>
<keyword evidence="3" id="KW-1003">Cell membrane</keyword>
<dbReference type="PANTHER" id="PTHR30106">
    <property type="entry name" value="INNER MEMBRANE PROTEIN YEIH-RELATED"/>
    <property type="match status" value="1"/>
</dbReference>
<dbReference type="Proteomes" id="UP000565468">
    <property type="component" value="Unassembled WGS sequence"/>
</dbReference>
<evidence type="ECO:0000256" key="6">
    <source>
        <dbReference type="ARBA" id="ARBA00023136"/>
    </source>
</evidence>
<feature type="transmembrane region" description="Helical" evidence="7">
    <location>
        <begin position="268"/>
        <end position="288"/>
    </location>
</feature>
<feature type="transmembrane region" description="Helical" evidence="7">
    <location>
        <begin position="173"/>
        <end position="196"/>
    </location>
</feature>
<comment type="similarity">
    <text evidence="2">Belongs to the UPF0324 family.</text>
</comment>
<proteinExistence type="inferred from homology"/>